<dbReference type="KEGG" id="fsc:FSU_0138"/>
<proteinExistence type="predicted"/>
<dbReference type="HOGENOM" id="CLU_1110130_0_0_0"/>
<reference evidence="2" key="1">
    <citation type="submission" date="2010-08" db="EMBL/GenBank/DDBJ databases">
        <title>Complete sequence of Fibrobacter succinogenes subsp. succinogenes S85.</title>
        <authorList>
            <person name="Durkin A.S."/>
            <person name="Nelson K.E."/>
            <person name="Morrison M."/>
            <person name="Forsberg C.W."/>
            <person name="Wilson D.B."/>
            <person name="Russell J.B."/>
            <person name="Cann I.K.O."/>
            <person name="Mackie R.I."/>
            <person name="White B.A."/>
        </authorList>
    </citation>
    <scope>NUCLEOTIDE SEQUENCE [LARGE SCALE GENOMIC DNA]</scope>
    <source>
        <strain evidence="2">ATCC 19169 / S85</strain>
    </source>
</reference>
<dbReference type="Proteomes" id="UP000000517">
    <property type="component" value="Chromosome"/>
</dbReference>
<sequence length="250" mass="30053">MPLVFCCICHSLTFNDYIFVYMDTNEILKKLDNLLGLEQKFKESHPNWSYSDILEFRKANGWPIVNELQTPLGVLTVLDETGTKIPFLISYSYWFLYRENEERKRFKNVLDNVTAMLMISLDANDLKERKIYRVHLSGEEIKIEDSDEYAECYTKVKDNMILALQQPIVNDFDHWDKDSLVNFNFEDENWKESRRYITIYDDHGFYFILKDKTIPVEFDIAWMNMEGIGTYDCEDVLSYYLIFPQWMYYY</sequence>
<dbReference type="AlphaFoldDB" id="D9S4J8"/>
<dbReference type="EMBL" id="CP002158">
    <property type="protein sequence ID" value="ADL27320.1"/>
    <property type="molecule type" value="Genomic_DNA"/>
</dbReference>
<accession>D9S4J8</accession>
<evidence type="ECO:0000313" key="2">
    <source>
        <dbReference type="Proteomes" id="UP000000517"/>
    </source>
</evidence>
<evidence type="ECO:0000313" key="1">
    <source>
        <dbReference type="EMBL" id="ADL27320.1"/>
    </source>
</evidence>
<gene>
    <name evidence="1" type="ordered locus">FSU_0138</name>
</gene>
<organism evidence="1 2">
    <name type="scientific">Fibrobacter succinogenes (strain ATCC 19169 / S85)</name>
    <dbReference type="NCBI Taxonomy" id="59374"/>
    <lineage>
        <taxon>Bacteria</taxon>
        <taxon>Pseudomonadati</taxon>
        <taxon>Fibrobacterota</taxon>
        <taxon>Fibrobacteria</taxon>
        <taxon>Fibrobacterales</taxon>
        <taxon>Fibrobacteraceae</taxon>
        <taxon>Fibrobacter</taxon>
    </lineage>
</organism>
<name>D9S4J8_FIBSS</name>
<protein>
    <submittedName>
        <fullName evidence="1">Uncharacterized protein</fullName>
    </submittedName>
</protein>